<comment type="subcellular location">
    <subcellularLocation>
        <location evidence="2">Cytoplasm</location>
    </subcellularLocation>
    <subcellularLocation>
        <location evidence="1">Nucleus</location>
    </subcellularLocation>
</comment>
<evidence type="ECO:0000256" key="6">
    <source>
        <dbReference type="ARBA" id="ARBA00022664"/>
    </source>
</evidence>
<keyword evidence="7" id="KW-0509">mRNA transport</keyword>
<keyword evidence="10" id="KW-0866">Nonsense-mediated mRNA decay</keyword>
<reference evidence="16" key="1">
    <citation type="journal article" date="2020" name="Nat. Commun.">
        <title>Genome sequence of the cluster root forming white lupin.</title>
        <authorList>
            <person name="Hufnagel B."/>
            <person name="Marques A."/>
            <person name="Soriano A."/>
            <person name="Marques L."/>
            <person name="Divol F."/>
            <person name="Doumas P."/>
            <person name="Sallet E."/>
            <person name="Mancinotti D."/>
            <person name="Carrere S."/>
            <person name="Marande W."/>
            <person name="Arribat S."/>
            <person name="Keller J."/>
            <person name="Huneau C."/>
            <person name="Blein T."/>
            <person name="Aime D."/>
            <person name="Laguerre M."/>
            <person name="Taylor J."/>
            <person name="Schubert V."/>
            <person name="Nelson M."/>
            <person name="Geu-Flores F."/>
            <person name="Crespi M."/>
            <person name="Gallardo-Guerrero K."/>
            <person name="Delaux P.-M."/>
            <person name="Salse J."/>
            <person name="Berges H."/>
            <person name="Guyot R."/>
            <person name="Gouzy J."/>
            <person name="Peret B."/>
        </authorList>
    </citation>
    <scope>NUCLEOTIDE SEQUENCE [LARGE SCALE GENOMIC DNA]</scope>
    <source>
        <strain evidence="16">cv. Amiga</strain>
    </source>
</reference>
<organism evidence="15 16">
    <name type="scientific">Lupinus albus</name>
    <name type="common">White lupine</name>
    <name type="synonym">Lupinus termis</name>
    <dbReference type="NCBI Taxonomy" id="3870"/>
    <lineage>
        <taxon>Eukaryota</taxon>
        <taxon>Viridiplantae</taxon>
        <taxon>Streptophyta</taxon>
        <taxon>Embryophyta</taxon>
        <taxon>Tracheophyta</taxon>
        <taxon>Spermatophyta</taxon>
        <taxon>Magnoliopsida</taxon>
        <taxon>eudicotyledons</taxon>
        <taxon>Gunneridae</taxon>
        <taxon>Pentapetalae</taxon>
        <taxon>rosids</taxon>
        <taxon>fabids</taxon>
        <taxon>Fabales</taxon>
        <taxon>Fabaceae</taxon>
        <taxon>Papilionoideae</taxon>
        <taxon>50 kb inversion clade</taxon>
        <taxon>genistoids sensu lato</taxon>
        <taxon>core genistoids</taxon>
        <taxon>Genisteae</taxon>
        <taxon>Lupinus</taxon>
    </lineage>
</organism>
<evidence type="ECO:0000256" key="10">
    <source>
        <dbReference type="ARBA" id="ARBA00023161"/>
    </source>
</evidence>
<feature type="compositionally biased region" description="Basic residues" evidence="13">
    <location>
        <begin position="181"/>
        <end position="190"/>
    </location>
</feature>
<dbReference type="GO" id="GO:0005737">
    <property type="term" value="C:cytoplasm"/>
    <property type="evidence" value="ECO:0007669"/>
    <property type="project" value="UniProtKB-SubCell"/>
</dbReference>
<feature type="compositionally biased region" description="Basic and acidic residues" evidence="13">
    <location>
        <begin position="191"/>
        <end position="200"/>
    </location>
</feature>
<dbReference type="PANTHER" id="PTHR46837">
    <property type="entry name" value="PROTEIN MLN51 HOMOLOG"/>
    <property type="match status" value="1"/>
</dbReference>
<dbReference type="GO" id="GO:0006417">
    <property type="term" value="P:regulation of translation"/>
    <property type="evidence" value="ECO:0007669"/>
    <property type="project" value="UniProtKB-KW"/>
</dbReference>
<feature type="domain" description="Btz" evidence="14">
    <location>
        <begin position="83"/>
        <end position="195"/>
    </location>
</feature>
<dbReference type="SMART" id="SM01044">
    <property type="entry name" value="Btz"/>
    <property type="match status" value="1"/>
</dbReference>
<evidence type="ECO:0000256" key="11">
    <source>
        <dbReference type="ARBA" id="ARBA00023187"/>
    </source>
</evidence>
<evidence type="ECO:0000256" key="9">
    <source>
        <dbReference type="ARBA" id="ARBA00022884"/>
    </source>
</evidence>
<keyword evidence="4" id="KW-0813">Transport</keyword>
<dbReference type="GO" id="GO:0006397">
    <property type="term" value="P:mRNA processing"/>
    <property type="evidence" value="ECO:0007669"/>
    <property type="project" value="UniProtKB-KW"/>
</dbReference>
<dbReference type="OrthoDB" id="1732427at2759"/>
<dbReference type="Proteomes" id="UP000447434">
    <property type="component" value="Chromosome 5"/>
</dbReference>
<dbReference type="InterPro" id="IPR018545">
    <property type="entry name" value="Btz_dom"/>
</dbReference>
<evidence type="ECO:0000259" key="14">
    <source>
        <dbReference type="SMART" id="SM01044"/>
    </source>
</evidence>
<sequence length="206" mass="24515">MIPFCCEIITQPMEDSDERKSFQSEYESDADGPSLLRWTARRIEASDDDDSFDFEGEVVKRKFRWGSLCDESESECNGEPEYFEGGVVVMGEELEQVSQKEKEEEIHETVRIVKGEENKVMSPYFVPKHGFFYMHDDRFQSNRRYGRRRGSMIPKNGWDWTDEQKWKHDKFEDITDNNAPKNHHQHKRENRSKGQRYENKDLLVMV</sequence>
<keyword evidence="12" id="KW-0539">Nucleus</keyword>
<keyword evidence="11" id="KW-0508">mRNA splicing</keyword>
<evidence type="ECO:0000256" key="1">
    <source>
        <dbReference type="ARBA" id="ARBA00004123"/>
    </source>
</evidence>
<evidence type="ECO:0000256" key="8">
    <source>
        <dbReference type="ARBA" id="ARBA00022845"/>
    </source>
</evidence>
<name>A0A6A4QHP0_LUPAL</name>
<feature type="region of interest" description="Disordered" evidence="13">
    <location>
        <begin position="171"/>
        <end position="200"/>
    </location>
</feature>
<dbReference type="Pfam" id="PF09405">
    <property type="entry name" value="Btz"/>
    <property type="match status" value="1"/>
</dbReference>
<comment type="caution">
    <text evidence="15">The sequence shown here is derived from an EMBL/GenBank/DDBJ whole genome shotgun (WGS) entry which is preliminary data.</text>
</comment>
<feature type="region of interest" description="Disordered" evidence="13">
    <location>
        <begin position="10"/>
        <end position="30"/>
    </location>
</feature>
<dbReference type="GO" id="GO:0000184">
    <property type="term" value="P:nuclear-transcribed mRNA catabolic process, nonsense-mediated decay"/>
    <property type="evidence" value="ECO:0007669"/>
    <property type="project" value="UniProtKB-KW"/>
</dbReference>
<accession>A0A6A4QHP0</accession>
<evidence type="ECO:0000256" key="2">
    <source>
        <dbReference type="ARBA" id="ARBA00004496"/>
    </source>
</evidence>
<dbReference type="InterPro" id="IPR044796">
    <property type="entry name" value="MLN51_plant"/>
</dbReference>
<evidence type="ECO:0000313" key="15">
    <source>
        <dbReference type="EMBL" id="KAE9613935.1"/>
    </source>
</evidence>
<proteinExistence type="inferred from homology"/>
<keyword evidence="8" id="KW-0810">Translation regulation</keyword>
<dbReference type="AlphaFoldDB" id="A0A6A4QHP0"/>
<dbReference type="EMBL" id="WOCE01000005">
    <property type="protein sequence ID" value="KAE9613935.1"/>
    <property type="molecule type" value="Genomic_DNA"/>
</dbReference>
<evidence type="ECO:0000256" key="13">
    <source>
        <dbReference type="SAM" id="MobiDB-lite"/>
    </source>
</evidence>
<dbReference type="GO" id="GO:0035145">
    <property type="term" value="C:exon-exon junction complex"/>
    <property type="evidence" value="ECO:0007669"/>
    <property type="project" value="InterPro"/>
</dbReference>
<keyword evidence="9" id="KW-0694">RNA-binding</keyword>
<evidence type="ECO:0000256" key="5">
    <source>
        <dbReference type="ARBA" id="ARBA00022490"/>
    </source>
</evidence>
<keyword evidence="16" id="KW-1185">Reference proteome</keyword>
<keyword evidence="5" id="KW-0963">Cytoplasm</keyword>
<dbReference type="GO" id="GO:0008380">
    <property type="term" value="P:RNA splicing"/>
    <property type="evidence" value="ECO:0007669"/>
    <property type="project" value="UniProtKB-KW"/>
</dbReference>
<dbReference type="PANTHER" id="PTHR46837:SF5">
    <property type="entry name" value="PROTEIN MLN51 HOMOLOG"/>
    <property type="match status" value="1"/>
</dbReference>
<dbReference type="GO" id="GO:0051028">
    <property type="term" value="P:mRNA transport"/>
    <property type="evidence" value="ECO:0007669"/>
    <property type="project" value="UniProtKB-KW"/>
</dbReference>
<dbReference type="GO" id="GO:0003729">
    <property type="term" value="F:mRNA binding"/>
    <property type="evidence" value="ECO:0007669"/>
    <property type="project" value="InterPro"/>
</dbReference>
<comment type="similarity">
    <text evidence="3">Belongs to the CASC3 family.</text>
</comment>
<evidence type="ECO:0000256" key="4">
    <source>
        <dbReference type="ARBA" id="ARBA00022448"/>
    </source>
</evidence>
<evidence type="ECO:0000313" key="16">
    <source>
        <dbReference type="Proteomes" id="UP000447434"/>
    </source>
</evidence>
<evidence type="ECO:0000256" key="7">
    <source>
        <dbReference type="ARBA" id="ARBA00022816"/>
    </source>
</evidence>
<evidence type="ECO:0000256" key="12">
    <source>
        <dbReference type="ARBA" id="ARBA00023242"/>
    </source>
</evidence>
<evidence type="ECO:0000256" key="3">
    <source>
        <dbReference type="ARBA" id="ARBA00009548"/>
    </source>
</evidence>
<gene>
    <name evidence="15" type="ORF">Lalb_Chr05g0222681</name>
</gene>
<protein>
    <submittedName>
        <fullName evidence="15">Putative Btz domain-containing protein</fullName>
    </submittedName>
</protein>
<keyword evidence="6" id="KW-0507">mRNA processing</keyword>